<evidence type="ECO:0000313" key="13">
    <source>
        <dbReference type="Proteomes" id="UP000574276"/>
    </source>
</evidence>
<dbReference type="RefSeq" id="WP_228353773.1">
    <property type="nucleotide sequence ID" value="NZ_JACEGA010000001.1"/>
</dbReference>
<comment type="subcellular location">
    <subcellularLocation>
        <location evidence="9">Cell membrane</location>
        <topology evidence="9">Multi-pass membrane protein</topology>
    </subcellularLocation>
</comment>
<dbReference type="InterPro" id="IPR001872">
    <property type="entry name" value="Peptidase_A8"/>
</dbReference>
<dbReference type="UniPathway" id="UPA00665"/>
<evidence type="ECO:0000256" key="11">
    <source>
        <dbReference type="RuleBase" id="RU004181"/>
    </source>
</evidence>
<evidence type="ECO:0000256" key="10">
    <source>
        <dbReference type="RuleBase" id="RU000594"/>
    </source>
</evidence>
<evidence type="ECO:0000256" key="8">
    <source>
        <dbReference type="ARBA" id="ARBA00023136"/>
    </source>
</evidence>
<sequence length="159" mass="18066">MLYILIVLAIVLVEYKIKNYIEENKKLGDHEDILQGKVTIRKHYNKGAFLNFMENKKEIVKTISCVFLGLILLLFALVLPRKGNKLMKFGLSLLLGGAISNVYDRIHRGYVVDYFSINFGKLKNVIFNIADFAIMIGSLLVFIASIFTKDSTINTNDLT</sequence>
<evidence type="ECO:0000256" key="6">
    <source>
        <dbReference type="ARBA" id="ARBA00022801"/>
    </source>
</evidence>
<proteinExistence type="inferred from homology"/>
<evidence type="ECO:0000256" key="9">
    <source>
        <dbReference type="HAMAP-Rule" id="MF_00161"/>
    </source>
</evidence>
<dbReference type="AlphaFoldDB" id="A0A839K692"/>
<evidence type="ECO:0000256" key="5">
    <source>
        <dbReference type="ARBA" id="ARBA00022750"/>
    </source>
</evidence>
<comment type="pathway">
    <text evidence="9">Protein modification; lipoprotein biosynthesis (signal peptide cleavage).</text>
</comment>
<feature type="active site" evidence="9">
    <location>
        <position position="113"/>
    </location>
</feature>
<dbReference type="NCBIfam" id="TIGR00077">
    <property type="entry name" value="lspA"/>
    <property type="match status" value="1"/>
</dbReference>
<dbReference type="Pfam" id="PF01252">
    <property type="entry name" value="Peptidase_A8"/>
    <property type="match status" value="1"/>
</dbReference>
<keyword evidence="2 9" id="KW-1003">Cell membrane</keyword>
<keyword evidence="6 9" id="KW-0378">Hydrolase</keyword>
<dbReference type="GO" id="GO:0006508">
    <property type="term" value="P:proteolysis"/>
    <property type="evidence" value="ECO:0007669"/>
    <property type="project" value="UniProtKB-KW"/>
</dbReference>
<keyword evidence="5 9" id="KW-0064">Aspartyl protease</keyword>
<comment type="catalytic activity">
    <reaction evidence="9 10">
        <text>Release of signal peptides from bacterial membrane prolipoproteins. Hydrolyzes -Xaa-Yaa-Zaa-|-(S,diacylglyceryl)Cys-, in which Xaa is hydrophobic (preferably Leu), and Yaa (Ala or Ser) and Zaa (Gly or Ala) have small, neutral side chains.</text>
        <dbReference type="EC" id="3.4.23.36"/>
    </reaction>
</comment>
<feature type="active site" evidence="9">
    <location>
        <position position="131"/>
    </location>
</feature>
<keyword evidence="4 9" id="KW-0812">Transmembrane</keyword>
<comment type="caution">
    <text evidence="9">Lacks conserved residue(s) required for the propagation of feature annotation.</text>
</comment>
<dbReference type="GO" id="GO:0005886">
    <property type="term" value="C:plasma membrane"/>
    <property type="evidence" value="ECO:0007669"/>
    <property type="project" value="UniProtKB-SubCell"/>
</dbReference>
<name>A0A839K692_9FIRM</name>
<dbReference type="PANTHER" id="PTHR33695">
    <property type="entry name" value="LIPOPROTEIN SIGNAL PEPTIDASE"/>
    <property type="match status" value="1"/>
</dbReference>
<keyword evidence="13" id="KW-1185">Reference proteome</keyword>
<comment type="caution">
    <text evidence="12">The sequence shown here is derived from an EMBL/GenBank/DDBJ whole genome shotgun (WGS) entry which is preliminary data.</text>
</comment>
<organism evidence="12 13">
    <name type="scientific">Variimorphobacter saccharofermentans</name>
    <dbReference type="NCBI Taxonomy" id="2755051"/>
    <lineage>
        <taxon>Bacteria</taxon>
        <taxon>Bacillati</taxon>
        <taxon>Bacillota</taxon>
        <taxon>Clostridia</taxon>
        <taxon>Lachnospirales</taxon>
        <taxon>Lachnospiraceae</taxon>
        <taxon>Variimorphobacter</taxon>
    </lineage>
</organism>
<reference evidence="12 13" key="1">
    <citation type="submission" date="2020-07" db="EMBL/GenBank/DDBJ databases">
        <title>Characterization and genome sequencing of isolate MD1, a novel member within the family Lachnospiraceae.</title>
        <authorList>
            <person name="Rettenmaier R."/>
            <person name="Di Bello L."/>
            <person name="Zinser C."/>
            <person name="Scheitz K."/>
            <person name="Liebl W."/>
            <person name="Zverlov V."/>
        </authorList>
    </citation>
    <scope>NUCLEOTIDE SEQUENCE [LARGE SCALE GENOMIC DNA]</scope>
    <source>
        <strain evidence="12 13">MD1</strain>
    </source>
</reference>
<feature type="transmembrane region" description="Helical" evidence="9">
    <location>
        <begin position="59"/>
        <end position="80"/>
    </location>
</feature>
<evidence type="ECO:0000313" key="12">
    <source>
        <dbReference type="EMBL" id="MBB2184181.1"/>
    </source>
</evidence>
<feature type="transmembrane region" description="Helical" evidence="9">
    <location>
        <begin position="125"/>
        <end position="147"/>
    </location>
</feature>
<dbReference type="EC" id="3.4.23.36" evidence="9"/>
<dbReference type="Proteomes" id="UP000574276">
    <property type="component" value="Unassembled WGS sequence"/>
</dbReference>
<comment type="function">
    <text evidence="9 10">This protein specifically catalyzes the removal of signal peptides from prolipoproteins.</text>
</comment>
<protein>
    <recommendedName>
        <fullName evidence="9">Lipoprotein signal peptidase</fullName>
        <ecNumber evidence="9">3.4.23.36</ecNumber>
    </recommendedName>
    <alternativeName>
        <fullName evidence="9">Prolipoprotein signal peptidase</fullName>
    </alternativeName>
    <alternativeName>
        <fullName evidence="9">Signal peptidase II</fullName>
        <shortName evidence="9">SPase II</shortName>
    </alternativeName>
</protein>
<dbReference type="GO" id="GO:0004190">
    <property type="term" value="F:aspartic-type endopeptidase activity"/>
    <property type="evidence" value="ECO:0007669"/>
    <property type="project" value="UniProtKB-UniRule"/>
</dbReference>
<accession>A0A839K692</accession>
<evidence type="ECO:0000256" key="1">
    <source>
        <dbReference type="ARBA" id="ARBA00006139"/>
    </source>
</evidence>
<dbReference type="PRINTS" id="PR00781">
    <property type="entry name" value="LIPOSIGPTASE"/>
</dbReference>
<comment type="similarity">
    <text evidence="1 9 11">Belongs to the peptidase A8 family.</text>
</comment>
<keyword evidence="7 9" id="KW-1133">Transmembrane helix</keyword>
<evidence type="ECO:0000256" key="7">
    <source>
        <dbReference type="ARBA" id="ARBA00022989"/>
    </source>
</evidence>
<dbReference type="EMBL" id="JACEGA010000001">
    <property type="protein sequence ID" value="MBB2184181.1"/>
    <property type="molecule type" value="Genomic_DNA"/>
</dbReference>
<keyword evidence="8 9" id="KW-0472">Membrane</keyword>
<evidence type="ECO:0000256" key="4">
    <source>
        <dbReference type="ARBA" id="ARBA00022692"/>
    </source>
</evidence>
<evidence type="ECO:0000256" key="2">
    <source>
        <dbReference type="ARBA" id="ARBA00022475"/>
    </source>
</evidence>
<keyword evidence="3 9" id="KW-0645">Protease</keyword>
<dbReference type="PROSITE" id="PS00855">
    <property type="entry name" value="SPASE_II"/>
    <property type="match status" value="1"/>
</dbReference>
<gene>
    <name evidence="9 12" type="primary">lspA</name>
    <name evidence="12" type="ORF">H0486_14980</name>
</gene>
<evidence type="ECO:0000256" key="3">
    <source>
        <dbReference type="ARBA" id="ARBA00022670"/>
    </source>
</evidence>
<dbReference type="PANTHER" id="PTHR33695:SF1">
    <property type="entry name" value="LIPOPROTEIN SIGNAL PEPTIDASE"/>
    <property type="match status" value="1"/>
</dbReference>
<dbReference type="HAMAP" id="MF_00161">
    <property type="entry name" value="LspA"/>
    <property type="match status" value="1"/>
</dbReference>